<evidence type="ECO:0000256" key="3">
    <source>
        <dbReference type="ARBA" id="ARBA00023143"/>
    </source>
</evidence>
<dbReference type="InterPro" id="IPR001444">
    <property type="entry name" value="Flag_bb_rod_N"/>
</dbReference>
<dbReference type="GO" id="GO:0009425">
    <property type="term" value="C:bacterial-type flagellum basal body"/>
    <property type="evidence" value="ECO:0007669"/>
    <property type="project" value="UniProtKB-SubCell"/>
</dbReference>
<dbReference type="Pfam" id="PF22692">
    <property type="entry name" value="LlgE_F_G_D1"/>
    <property type="match status" value="1"/>
</dbReference>
<name>A0A395LNU1_9SPHN</name>
<evidence type="ECO:0000256" key="1">
    <source>
        <dbReference type="ARBA" id="ARBA00004117"/>
    </source>
</evidence>
<dbReference type="GO" id="GO:0071978">
    <property type="term" value="P:bacterial-type flagellum-dependent swarming motility"/>
    <property type="evidence" value="ECO:0007669"/>
    <property type="project" value="TreeGrafter"/>
</dbReference>
<comment type="subcellular location">
    <subcellularLocation>
        <location evidence="1 4">Bacterial flagellum basal body</location>
    </subcellularLocation>
</comment>
<dbReference type="SUPFAM" id="SSF117143">
    <property type="entry name" value="Flagellar hook protein flgE"/>
    <property type="match status" value="1"/>
</dbReference>
<keyword evidence="8" id="KW-0282">Flagellum</keyword>
<dbReference type="InterPro" id="IPR037925">
    <property type="entry name" value="FlgE/F/G-like"/>
</dbReference>
<dbReference type="InterPro" id="IPR053967">
    <property type="entry name" value="LlgE_F_G-like_D1"/>
</dbReference>
<accession>A0A395LNU1</accession>
<evidence type="ECO:0000313" key="9">
    <source>
        <dbReference type="Proteomes" id="UP000254101"/>
    </source>
</evidence>
<evidence type="ECO:0000256" key="4">
    <source>
        <dbReference type="RuleBase" id="RU362116"/>
    </source>
</evidence>
<sequence length="248" mass="26550">MDISSYVLLSQEQALRRRMDIVANNLANTSTVGFRREQPMFREYVERADEAIVDDARPTSFVLDFRAIHDTAPGAFQPTGNPLDVMIEGPGYLAVELPDGAGTAYTRAGFVTVLETGELATAGGQRLLDEGGQPIVVPPEQAGRVSIAGDGSVMGPDGPLGRLAITVFDDETGLAPRGDGLYSGAEGRVLPAEETKLRSGGVEGSNVQPIVETTAMIDILRTYQNSVRMAESLNDMRKRALDRLGRVG</sequence>
<dbReference type="InterPro" id="IPR020013">
    <property type="entry name" value="Flagellar_FlgE/F/G"/>
</dbReference>
<dbReference type="InterPro" id="IPR010930">
    <property type="entry name" value="Flg_bb/hook_C_dom"/>
</dbReference>
<evidence type="ECO:0000259" key="7">
    <source>
        <dbReference type="Pfam" id="PF22692"/>
    </source>
</evidence>
<reference evidence="8 9" key="1">
    <citation type="submission" date="2018-07" db="EMBL/GenBank/DDBJ databases">
        <title>Erythrobacter nanhaiensis sp. nov., a novel member of the genus Erythrobacter isolated from the South China Sea.</title>
        <authorList>
            <person name="Chen X."/>
            <person name="Liu J."/>
        </authorList>
    </citation>
    <scope>NUCLEOTIDE SEQUENCE [LARGE SCALE GENOMIC DNA]</scope>
    <source>
        <strain evidence="8 9">S-5</strain>
    </source>
</reference>
<dbReference type="AlphaFoldDB" id="A0A395LNU1"/>
<dbReference type="Pfam" id="PF00460">
    <property type="entry name" value="Flg_bb_rod"/>
    <property type="match status" value="1"/>
</dbReference>
<dbReference type="Pfam" id="PF06429">
    <property type="entry name" value="Flg_bbr_C"/>
    <property type="match status" value="1"/>
</dbReference>
<proteinExistence type="inferred from homology"/>
<protein>
    <submittedName>
        <fullName evidence="8">Flagellar hook basal-body protein</fullName>
    </submittedName>
</protein>
<feature type="domain" description="Flagellar basal-body/hook protein C-terminal" evidence="6">
    <location>
        <begin position="199"/>
        <end position="242"/>
    </location>
</feature>
<organism evidence="8 9">
    <name type="scientific">Alteriqipengyuania lutimaris</name>
    <dbReference type="NCBI Taxonomy" id="1538146"/>
    <lineage>
        <taxon>Bacteria</taxon>
        <taxon>Pseudomonadati</taxon>
        <taxon>Pseudomonadota</taxon>
        <taxon>Alphaproteobacteria</taxon>
        <taxon>Sphingomonadales</taxon>
        <taxon>Erythrobacteraceae</taxon>
        <taxon>Alteriqipengyuania</taxon>
    </lineage>
</organism>
<dbReference type="PANTHER" id="PTHR30435:SF19">
    <property type="entry name" value="FLAGELLAR BASAL-BODY ROD PROTEIN FLGG"/>
    <property type="match status" value="1"/>
</dbReference>
<gene>
    <name evidence="8" type="ORF">DL238_12805</name>
</gene>
<dbReference type="PANTHER" id="PTHR30435">
    <property type="entry name" value="FLAGELLAR PROTEIN"/>
    <property type="match status" value="1"/>
</dbReference>
<comment type="similarity">
    <text evidence="2 4">Belongs to the flagella basal body rod proteins family.</text>
</comment>
<keyword evidence="9" id="KW-1185">Reference proteome</keyword>
<dbReference type="PROSITE" id="PS00588">
    <property type="entry name" value="FLAGELLA_BB_ROD"/>
    <property type="match status" value="1"/>
</dbReference>
<evidence type="ECO:0000256" key="2">
    <source>
        <dbReference type="ARBA" id="ARBA00009677"/>
    </source>
</evidence>
<evidence type="ECO:0000259" key="6">
    <source>
        <dbReference type="Pfam" id="PF06429"/>
    </source>
</evidence>
<evidence type="ECO:0000313" key="8">
    <source>
        <dbReference type="EMBL" id="RDS78395.1"/>
    </source>
</evidence>
<keyword evidence="8" id="KW-0969">Cilium</keyword>
<keyword evidence="8" id="KW-0966">Cell projection</keyword>
<feature type="domain" description="Flagellar basal body rod protein N-terminal" evidence="5">
    <location>
        <begin position="13"/>
        <end position="35"/>
    </location>
</feature>
<dbReference type="OrthoDB" id="9804559at2"/>
<keyword evidence="3 4" id="KW-0975">Bacterial flagellum</keyword>
<comment type="caution">
    <text evidence="8">The sequence shown here is derived from an EMBL/GenBank/DDBJ whole genome shotgun (WGS) entry which is preliminary data.</text>
</comment>
<dbReference type="InterPro" id="IPR019776">
    <property type="entry name" value="Flagellar_basal_body_rod_CS"/>
</dbReference>
<dbReference type="Proteomes" id="UP000254101">
    <property type="component" value="Unassembled WGS sequence"/>
</dbReference>
<evidence type="ECO:0000259" key="5">
    <source>
        <dbReference type="Pfam" id="PF00460"/>
    </source>
</evidence>
<dbReference type="RefSeq" id="WP_115492618.1">
    <property type="nucleotide sequence ID" value="NZ_JACHWW010000001.1"/>
</dbReference>
<dbReference type="NCBIfam" id="TIGR03506">
    <property type="entry name" value="FlgEFG_subfam"/>
    <property type="match status" value="1"/>
</dbReference>
<feature type="domain" description="Flagellar hook protein FlgE/F/G-like D1" evidence="7">
    <location>
        <begin position="86"/>
        <end position="154"/>
    </location>
</feature>
<dbReference type="EMBL" id="QRBB01000001">
    <property type="protein sequence ID" value="RDS78395.1"/>
    <property type="molecule type" value="Genomic_DNA"/>
</dbReference>